<evidence type="ECO:0000259" key="5">
    <source>
        <dbReference type="PROSITE" id="PS50977"/>
    </source>
</evidence>
<dbReference type="Pfam" id="PF16859">
    <property type="entry name" value="TetR_C_11"/>
    <property type="match status" value="1"/>
</dbReference>
<keyword evidence="3" id="KW-0804">Transcription</keyword>
<dbReference type="GO" id="GO:0003700">
    <property type="term" value="F:DNA-binding transcription factor activity"/>
    <property type="evidence" value="ECO:0007669"/>
    <property type="project" value="TreeGrafter"/>
</dbReference>
<dbReference type="SUPFAM" id="SSF46689">
    <property type="entry name" value="Homeodomain-like"/>
    <property type="match status" value="1"/>
</dbReference>
<accession>A0A7K0CZA3</accession>
<dbReference type="Gene3D" id="1.10.357.10">
    <property type="entry name" value="Tetracycline Repressor, domain 2"/>
    <property type="match status" value="1"/>
</dbReference>
<dbReference type="SUPFAM" id="SSF48498">
    <property type="entry name" value="Tetracyclin repressor-like, C-terminal domain"/>
    <property type="match status" value="1"/>
</dbReference>
<dbReference type="Pfam" id="PF00440">
    <property type="entry name" value="TetR_N"/>
    <property type="match status" value="1"/>
</dbReference>
<dbReference type="Proteomes" id="UP000438448">
    <property type="component" value="Unassembled WGS sequence"/>
</dbReference>
<name>A0A7K0CZA3_9NOCA</name>
<dbReference type="InterPro" id="IPR050109">
    <property type="entry name" value="HTH-type_TetR-like_transc_reg"/>
</dbReference>
<keyword evidence="7" id="KW-1185">Reference proteome</keyword>
<dbReference type="InterPro" id="IPR001647">
    <property type="entry name" value="HTH_TetR"/>
</dbReference>
<dbReference type="EMBL" id="WEGK01000003">
    <property type="protein sequence ID" value="MQY18791.1"/>
    <property type="molecule type" value="Genomic_DNA"/>
</dbReference>
<reference evidence="6 7" key="1">
    <citation type="submission" date="2019-10" db="EMBL/GenBank/DDBJ databases">
        <title>Nocardia macrotermitis sp. nov. and Nocardia aurantia sp. nov., isolated from the gut of fungus growing-termite Macrotermes natalensis.</title>
        <authorList>
            <person name="Benndorf R."/>
            <person name="Schwitalla J."/>
            <person name="Martin K."/>
            <person name="De Beer W."/>
            <person name="Kaster A.-K."/>
            <person name="Vollmers J."/>
            <person name="Poulsen M."/>
            <person name="Beemelmanns C."/>
        </authorList>
    </citation>
    <scope>NUCLEOTIDE SEQUENCE [LARGE SCALE GENOMIC DNA]</scope>
    <source>
        <strain evidence="6 7">RB20</strain>
    </source>
</reference>
<organism evidence="6 7">
    <name type="scientific">Nocardia macrotermitis</name>
    <dbReference type="NCBI Taxonomy" id="2585198"/>
    <lineage>
        <taxon>Bacteria</taxon>
        <taxon>Bacillati</taxon>
        <taxon>Actinomycetota</taxon>
        <taxon>Actinomycetes</taxon>
        <taxon>Mycobacteriales</taxon>
        <taxon>Nocardiaceae</taxon>
        <taxon>Nocardia</taxon>
    </lineage>
</organism>
<dbReference type="GO" id="GO:0000976">
    <property type="term" value="F:transcription cis-regulatory region binding"/>
    <property type="evidence" value="ECO:0007669"/>
    <property type="project" value="TreeGrafter"/>
</dbReference>
<feature type="domain" description="HTH tetR-type" evidence="5">
    <location>
        <begin position="21"/>
        <end position="81"/>
    </location>
</feature>
<dbReference type="PANTHER" id="PTHR30055:SF234">
    <property type="entry name" value="HTH-TYPE TRANSCRIPTIONAL REGULATOR BETI"/>
    <property type="match status" value="1"/>
</dbReference>
<evidence type="ECO:0000313" key="6">
    <source>
        <dbReference type="EMBL" id="MQY18791.1"/>
    </source>
</evidence>
<keyword evidence="1" id="KW-0805">Transcription regulation</keyword>
<dbReference type="OrthoDB" id="3626425at2"/>
<comment type="caution">
    <text evidence="6">The sequence shown here is derived from an EMBL/GenBank/DDBJ whole genome shotgun (WGS) entry which is preliminary data.</text>
</comment>
<evidence type="ECO:0000256" key="4">
    <source>
        <dbReference type="PROSITE-ProRule" id="PRU00335"/>
    </source>
</evidence>
<keyword evidence="2 4" id="KW-0238">DNA-binding</keyword>
<dbReference type="Gene3D" id="1.10.10.60">
    <property type="entry name" value="Homeodomain-like"/>
    <property type="match status" value="1"/>
</dbReference>
<dbReference type="AlphaFoldDB" id="A0A7K0CZA3"/>
<dbReference type="InterPro" id="IPR009057">
    <property type="entry name" value="Homeodomain-like_sf"/>
</dbReference>
<dbReference type="InterPro" id="IPR011075">
    <property type="entry name" value="TetR_C"/>
</dbReference>
<evidence type="ECO:0000256" key="2">
    <source>
        <dbReference type="ARBA" id="ARBA00023125"/>
    </source>
</evidence>
<evidence type="ECO:0000313" key="7">
    <source>
        <dbReference type="Proteomes" id="UP000438448"/>
    </source>
</evidence>
<dbReference type="PANTHER" id="PTHR30055">
    <property type="entry name" value="HTH-TYPE TRANSCRIPTIONAL REGULATOR RUTR"/>
    <property type="match status" value="1"/>
</dbReference>
<evidence type="ECO:0000256" key="3">
    <source>
        <dbReference type="ARBA" id="ARBA00023163"/>
    </source>
</evidence>
<dbReference type="RefSeq" id="WP_153409449.1">
    <property type="nucleotide sequence ID" value="NZ_WEGK01000003.1"/>
</dbReference>
<dbReference type="PROSITE" id="PS50977">
    <property type="entry name" value="HTH_TETR_2"/>
    <property type="match status" value="1"/>
</dbReference>
<dbReference type="InterPro" id="IPR036271">
    <property type="entry name" value="Tet_transcr_reg_TetR-rel_C_sf"/>
</dbReference>
<evidence type="ECO:0000256" key="1">
    <source>
        <dbReference type="ARBA" id="ARBA00023015"/>
    </source>
</evidence>
<gene>
    <name evidence="6" type="ORF">NRB20_18700</name>
</gene>
<protein>
    <recommendedName>
        <fullName evidence="5">HTH tetR-type domain-containing protein</fullName>
    </recommendedName>
</protein>
<feature type="DNA-binding region" description="H-T-H motif" evidence="4">
    <location>
        <begin position="44"/>
        <end position="63"/>
    </location>
</feature>
<proteinExistence type="predicted"/>
<sequence length="213" mass="23439">MSTSSADPRPGNDDEVDPRKVRSRARLLDAATALLESGGLDAVTIDAVTRMSHVARTTLYRHFENVVQLRAATLERMLPPVVQIPDEGTLRERLIELVTRQADVINDAPMHLATLAWLATAERDDNAGARVGSLRHRLIEQYRKPFDDLFATPEARPLLANRDPTTILAQLIGPVIFPRLTGIGYATRADCTRIVDDFLTAARVSTTHPVATA</sequence>